<dbReference type="NCBIfam" id="NF004282">
    <property type="entry name" value="PRK05691.1"/>
    <property type="match status" value="9"/>
</dbReference>
<evidence type="ECO:0000313" key="7">
    <source>
        <dbReference type="EMBL" id="SHM51712.1"/>
    </source>
</evidence>
<sequence>MKKEISNQVEGIYSLTSMQEGMLFYKNLDEKSTSYVIQSVLFVAGNLDYEKLNEAISLLAVKHDALRATFLYKKVVKPRFVILAERNLETQFIDLSIEIEKETKFEEIKEADITRGFDLSVDSLMRVTVVKMEENTFKMLWCFHHIIMDGWCFSIILKDFMCFYDKLRNGVTKGKLVEEIKGDNSSTQSYAKYLKWHSGQDKEEGLAYWDSYLKDYHSDVDIIPLGIAKNTEEQVMSQNFYVRQELCEHIQKISKEQKITISTYLEATWGILLQKYNRIDDVVFGKVVSGRNADIRNINEIVGLFINTIPVRAKVNEETTIKELLDNMMYDSIESTSYIFNSLADIQDCTDLGKNFIKTLFVFENYYVDTEAYHNGIEGFDIKMESAREQTNYGISFKASFTNDGFMNTQDNALELSIMYKPSLYCEKEINLLLQRFEKILSYVLTEQDHRIQDIELITREELHCILNTFNATQKTYPTDLCVQELFEHEAVKNPLNIAASFKNQIITYEQLNKKANQMARKLMALGVKNNDSVVILAERSIQLLIGIYAVMKSGATYIPVDPKYPKDRIEFIIEDSKPTAILTCTESEIQRTNVPIIPLYDDKQYNGDSSNLSRMNSPDDPIYIIYTSGTSGQPKGVVVSHTSVVNHLFIVKERFYKGKVGVTPLFTNPVFDLSVPSILAPLSFGSKCYIYETAEQGIEEIFTNDEIVLVKLTPSLLKALCQNNRLKAPKNLRCIVLGGEKLESKVVDVAYERLGNKIEIYNEYGPTEATVFTTSNLIEKEHGSIIPIGFVEDNMSIYILDGVKQCGIGMIGELCIGGVGLAKGYLNNDALTQEKFIDNPYAEGKVYRSGDLARWLPDGNLDFIGRVDEQVKIRGFRVETSEVERVICSVAGVSDAVVISREDDSGENNLFAYIVPTREIELEQVRLALQAKLPEYMVPNYMMIIEQIPITTNGKLDKRKLPMIYEKSKVEYVAARNETEEKLCMIFEKVLNRNTVSITDNFFEIGGHSLRAMRVINLIDIEIGYKIPLKYFFDNPTILAISQEIVNNDKTQHTFIQKASIQEAYAMSSSQKRMYFAYQMEPTSISYNMPYLLKVKESVLDIDKIKEAYTNLLIRHEILRTKFCMIDGNMKQTIESNPVVDVEYIETKSCIEELSSRLVYPFVLDKLPLIRMKIVESKEGQYIFIDMHHIVSDGVSQTIFIDELLKSYNSIELPNNELQYKDYSEWLRTQDLSKQKEYWIKEFHENIPILDFPYDFPRPIKLSQKGRLVTTTFGEDIKKEIALIGKKTGTTEYMIFLTAVMILIGKYSRQDDIIVGSPISGRTTKDLESMMGVFINTLALRAKPKKESTVLELLNSVKDKTLKAYENQIYPFEQLVEELDIHTDLSRNPLFDVMFVYQNYDKVQLTSKNLTLEHCEPNYENEKFDFTIHVDVLEDSYYTGISYSTDLFHESSIQTMLSHFKMVLLNMINNINQKIEQINMMTSDEEELVISKFNQTTVEYPDSKTVIQMFEEQVLANPKGIVLEDEGCKLTYEELNVYANHTAMELQNYGVGIEDKVAILAEKRIELIIDIVAVLKVGAAYVPIDIQYPNERKRFMIDDCEPKAILLTNKEQYADLCLEEVTEPILYPDCYGSEVQSIDNIKCSVSKENLAYIIYTSGTTGKPKGVMIEHQSLTNYITYAKEAYVDHRICMPLFTNPSFDLTVTSIFLPLCFGGKLVVYNNTIDVDIDKIFRNQELTIIKLTPIHLKEAVALTQTEKLNNLQSLILGGEELVTDVVQMCLEQFGEHIKIHNEYGPTESTVGCCDYIYTKDITTRTVSIGKPIANTQIRILDGILPCGFGVPGELCISGVGLARGYLNQPVLTVEKFQDSLIDTMRLYRTGDLARWSSDGNIEYLGRIDEQVKIRGFRVELGEVAANIKNIDGISDVAVIANDDNGTKYLAAYLVANEPIDLEDIRGKLSRELPNYMIPARFAQIKEIPVNSNGKLNKRALPSIDIVSTNHYVAPKNQLESVLCEIFETILHVDKIGIEDNFFELGGHSLSATKLVNQIEAKLSIRVPLKDIFVARCVKNIAILVNNQHNTKQESIPVANKQQAYLMSSAQRRIFLLNQLNEKNTVYNIQDTVVFHGDFNHDCAKEALTEITKRHETLRTRFKIIGGEPVQLIEEEAKILYSIIEDTDTDIKQLQADFNQPFNLEEAPLLRVCTVNRGDKTFLIFNTHHIISDGVSIEILKEEFIRLYNGDKLETVTLHYKDYSEWLRTRDLSSEQEYWLNQFENDTPVLNLPLDFIRPATQSFEGAALQAYIEPELTAMMKELALKTGTTDYMVLLSVTMILLSKYSRQKDIVVGSPISGRNHHDTEKMLGMFVNTLALRGCVEKTKSYNDFLAEIKETCLAAYDNQEYPFEELVEEVCVNRDMSRNPLFDIMFAVQNNAVYDDMFCQKDLQTIQKLDHEVSKFDISISVGECRNGYVMLVEYCTALFKEDTIIYIIKHFKHVLYEVLTNPDIELGSVGTANFQERQIILNEFNNTAKEYPRDMSVIELFEKNVEKAPDQVAITFENESITYKELNERVNSLAYRFRKLGVRPDEFVAIIAERSIEMVEGILAIIKAGAAYVAIDPTYPKQRIDYMLQDSSAKMVLTYQVELETELLVIDLEKQELWVGPYDNLSIVNKPTDLMYLIYTSGTSGNPKGVMIEHQGVISMGTYLNDLYAMTEQDVVLQFANTIFDASVWELTISLLLGATLCLIPKEIITDLVSFKNYVEEHKVTVTLLPPQFCAQIKIDGLRVLTTGGSAANPEIIDAYKNKVRFINAYGPTENTVLATHWEYEKEMSIPHNIPIGKPISNCKLYIVEEDILCGVGIPGELCITGDGLARGYLNLPELTNNKFCNNLFGDGKMYRSGDLARWLPDGNIEYLGRIDEQVKIRGFRIELGEIESVIRKIEYIQDLVLLTKVDASGDNVIYAYLVSNTEVDIDEIKNTMRKTLPDYMIPAFMMQIDAIPVTRSGKTDKEKLPNIEITRLDTEFIPRNKYEELVCSAFKEILCLNTVGIRDNFFELGGHSLKATKLVNNLEEKTGIRLRLKDLFINTTPELIARLLETCLKDTYEGIPIASDKEYYDMSSAQKRMYMASQVDDTKVAYNISGILRISGDFVKERFKQAVEQLTIRHDALRTSFAVVEGSLVQIIHNEPVLDIEYADIKKVDVQESTIAELYHNFVRPFDLHKAPLIRFKAVTTSIDNTEVFIDVHHSIADGMSMGIIQRELIQLYEGESLENIPIQYKDYSEWMLTRDLSSQKSYWMNQYVDDLPVLDIPLDYPRPSTQSFRGNSIKYRISSDVKSQIKKLIKQTNTTEYMVLFSGLSILLSKYSRQQDIIIGSPVAGRTHKDTENIVGMFVNTLAIRTQPNPEKEYISYLEEVKTTCLNVFENQEYPFDSLIEDLDVKREISRNPLFDIMFVLQNNESVNQEYKSLLKDDVKVDDTHKESKFDLTVIVLHKNDEYELIFEYCSDLFKQESIMNLIKQYIHILRELSQSPQLCIGEIEEITEEEKLCIQTFNNRRDVLNHNITVPDLLKEQAKLHARQCAVVYQDKQITYQDLDYYSDMLATKLRALGVQNNESVALLTEKSIEMVIGICAVLKAGGAYVPIDTRYPEERINYILNDCNPKVVLIYDQEYTGMVPVIDLKSSSTWIGETKKSNQTILSNDLAYIIYTSGTTGNPKGTMIAHKSIIHLVNQPSFIQLDENSVILQTGAMAFDASTFEVWGALLNGGKLILADMDVIMKPESLHRMITQNNVNIMWLTSTLFNQMVELDCTVFDSLTYLLIGGEKLSERHVKQFKRHNQSTILINGYGPTENTTFTTTYKIPTTFERIPIGLPINDTKVYILNNSDKLCGIGVPGELCAAGAGVARGYLNMPELTQDKFIPNMFGEEVLYRTGDLARWLPDGNIEYLGRLDEQIKIRGFRVELTEIETVINGLEYVSESAVTVREDSKGDKRIYAYIVSNGMEDSYQLKEELRTKLPDYMIPSYITYLEQLPTTKNGKLDRKALEVVEVYSVKEYMEPITETEKKVAHTFSNVLNINKVSRLDDFFELGGHSLRAIRVINELEQLMNVRITLKDVFQHSTVKLLADFMDGIQVDNYQAIPTSEEKEQYIMSSAQKRMYMIHQINTKSLSYNMPYIMKVTTGKIDAQKLKLALQRLIQRHEILRTVFIMKKGQLCQETKTEEIVEFTEVTCNTDLKDSIQNFVRPFVLEQLPLIRMQVVTIQLEQYIMLDMHHIISDGMSAGILFDELFALYEGKELAPLRVQYKDYSEWMNGRDLAMQRNYWKDIFSDEIPVLDFPLDYQRPQIQTFSGKETRLKLGKEVREKIVELCKNTNTTEYMVLLACFTLLLSKYSRQEDIVVGSPIAGRTHKDTENMLGMFVNTIALRTKPEKEKRFLDYLKELKEIVLAANENQEYPFEELVEELNIQRDISRNPLFDVMFVYQNNEELKLSTEEFCLAGCESEINIEKFDITFCVSPTKEGYNIVLNYSTDIFKKVSMEQLLLHYQTILTNALTNCNSKLEEISPVDAREKVKITKVFNENTTKYPKDKSVGELFEEQVKRTPNAVALVSGNAVLTYNQVNLRANKLAMMLVQKGVVANDFVAIGVERTIDTIIGILGIVKAGAAYVPIDFNYPADRVQFMLEDCTPKFFIQVNEINTIKIDIPIIRLHEIDLYPEAEYVNHNKSNDLIYLIYTSGTTGNPKGVMISHQNVVRLIKNTNYIELTEKNRILQTGSLAFDASTFEIWGALLNGGMLDIVSNDIITNDKLLVDEINNKEINTMWVTASLYNQMISTNACIFDGLNYLLIGGEKLSEKHVNILKKRNKKIHLINGYGPTENTTFTTTYEIKDCMDKIPIGKPIANTQVYVIENKELCGIGIPGELCTTGDGLSIGYLNNEELTSQKYEPNRFGDGLMYHTGDLVRWLPDGNIEYLGRIDEQVKIRGFRIELSEIETVIRREENVEDVAIIVRILENQEKVICAYVVMMSKLDVQDMKGKLRKILPEYMIPMQIVQLEELPLTINGKLDRRRLPEIEFCKDKTYVKPRTELERIIASIFMEILSLKDVGVYDNFFELGGHSLRATRMINAIEEATGIHLTLKNIFENATIDSIAELVKAGKGEYEQLQRAIIKEYYPMSSLQRRIYLVSNISPNSLVYNMPRFLTISGVFDVLRIKDALEDMIARHEILRTSFQMINGELMQKVHEQGTLVFTYQELSEEENENRLKNFVQPFALGKESLLRVEINKVDNIYYLLFDMHHIISDGMSMNIFWKELFQSYVGETVEQGAYQYKDYSEWVQKRDLQNQKEYWISELRDNLTELNLPYDYPRTRIQSSTGARTAINFSAELKQSLDEFCSNNNVTSYMVMLSAIMITISTFSGQESLLLGTVMSGRTHKETEKMLGMFVNTVVMHGEPKLEIPYIEFLHTIRSKALKAFENQEYPFDSLLEDLDIKREVSRNPIFDVMFVMQNNEKLDLTVEGLEIVDIPTNYSDEKFDLTFTASETKDSCTIDLGYRSDLFKETTITIMLDRLHTILTKILANPLQLIQDIKKISDKEEQLICNVFNDTRTAYLVDKSVDDILEEMVKLYPDSVAVISGDIQLTYEELDIKSNSLANQLIQMGVVSNDLVAIFARKSIETIIAICAIIKTGAAYVPIDTRYPMQRVQSILQDCNPKVIMKYKTDIVTNIPILDLLDESYLSNSIELKQRSAQPNNLLYVIYTSGTTGRPKGVMVEHKSAVRLVKNTNYVTLNHDTVILQTGDMAFDASTFEVWGALLNGGTLVLVPTEVFAKADVLKSTIIKYGVNTMWLTAMLFNQVVEIDLHVLDSLQYLLIGGEKLSEKHVKIFKENNNYTNLINGYGPTENTTFTTTYLIPDQFERITIGTPIANTQVYIVDTNRKLCGINEPGELCTTGDGLALGYLNHEELTKEVFIQNPFGEGKMYCTGDLAKWLPDGTIDFLGRMDQQVKIRGFRIELAEIETVINNISGISDCAVIIKEDSMGDKRICAFIVKNDKNLEIPVKENLKNILPEYMIPTYISEVEVLPLNQNGKLDVKALLEIPIDINNGYREPVTDVEKSLVAIWGKVLQVSKIGISDNFFENGGHSLKAMKVINKIAEELGIRLELRDIFEYATVEELATYISNKNDVMEEIAVGKEEQREYYPMSSAQKRIFVVSQLDSTHTAYNMPQVYEVVGKLDIIRLQSAFHELTNRHEVCKTRFYMLENEAVQEVDGNIECEFTYEVVEDFNVEDLLKRFVRPFEFVEGGLIRLKIVQYKEQYYLFLDVHHIISDGMSMSIIFKELSNLYSKKTLPKLNIQYKDYCIWLQQCNIEKQKRYWLKEFEGDIPIVELPYDYKRGEIQSFRGNILNRVIDSNTRQRLIEFSKKSQTTEFMIFTSAIMITLGKYSNQKDIIIGSPVYGRTNSEVENLVGVFVNTLALRGDINGEKSYLDFLKEVKETALRAYENQEYQFDDLIDILEIKRDISRNPLFDVMFSYQNNDSVELNIDNVFMKPVEHKFESQKFDLTFYISDSESNEYDLSVGYCTDLFMEETIQKIMDSFLDVIQSILLDENQKIKEIDIIKAEERDKVLHQFNSQSMSCSDSCTICEMFMKQANLTPNAVVSVYKNTKITYAQLRDSANQLANYLRNQGVQREDIIGIMMEQSNDILVGIFGILFSGAAYLPIDPSYPKDRIEYMLQDSGAKILVTQEHLVGTIDYTGKSVCINDELLEESKNIQIINQPSDLAYVIYTSGSTGKPKGVMIEHHNIVNLVNWHNREYEVTSDDCSTKYAGFGFDASVWEIFPYIVVGAQIHVIDSDLRMNIQGLNQYFEENNISISFLPTQICEQFITLPNKSLRTLLTGGDKLRKYVPTNYRLVNNYGPTENTVVSTNYWVNAENSNIPIGKPIDNVRAYVIDKYHSLVPIGICGELAVSGENLARGYIHNEELTKEKFVENPFEPGNKMYLTGDIVRWREDGNIEYIGRLDNQVKIRGNRVEIGEIEQAALQHVEISECVAMIWEANSGDKRIVLYYVASKELDSKEIKSFLATFLPIYMLPTIYYPLSELPLTANGKINKEKLPSLQEFYKEKPEQPDVQMTTVIKNIHEIWKTVLEMGDINIYDNFFEIGGNSILLISMHNKLEEIYPGAISITEIFANPSIIKLAEAIEYKSNKILLKGIVLQDTSFRTDVQDISNGKLQYQYTEEATNSILNEVEDVIELKNILITVFAFVLKQNSIEEHIVLHCQEEVGKYYTLDIDLKNQTNLNSMLLNVLEVKKSSQQITYTLESATKNYDQNTSVTVLLKFNTNTCTDEKNLYDIILSVDISKKIVLEFSSNNVQIDMDFMGNMFNQLISTSSVIFNY</sequence>
<dbReference type="Gene3D" id="3.30.559.30">
    <property type="entry name" value="Nonribosomal peptide synthetase, condensation domain"/>
    <property type="match status" value="7"/>
</dbReference>
<evidence type="ECO:0000256" key="2">
    <source>
        <dbReference type="ARBA" id="ARBA00022450"/>
    </source>
</evidence>
<feature type="domain" description="Carrier" evidence="5">
    <location>
        <begin position="7117"/>
        <end position="7192"/>
    </location>
</feature>
<dbReference type="InterPro" id="IPR006162">
    <property type="entry name" value="Ppantetheine_attach_site"/>
</dbReference>
<dbReference type="NCBIfam" id="TIGR01733">
    <property type="entry name" value="AA-adenyl-dom"/>
    <property type="match status" value="7"/>
</dbReference>
<feature type="domain" description="Carrier" evidence="5">
    <location>
        <begin position="4052"/>
        <end position="4127"/>
    </location>
</feature>
<feature type="domain" description="Carrier" evidence="5">
    <location>
        <begin position="2004"/>
        <end position="2079"/>
    </location>
</feature>
<dbReference type="GO" id="GO:0003824">
    <property type="term" value="F:catalytic activity"/>
    <property type="evidence" value="ECO:0007669"/>
    <property type="project" value="InterPro"/>
</dbReference>
<feature type="domain" description="Carrier" evidence="5">
    <location>
        <begin position="6096"/>
        <end position="6171"/>
    </location>
</feature>
<feature type="domain" description="NTF2" evidence="6">
    <location>
        <begin position="5155"/>
        <end position="5289"/>
    </location>
</feature>
<proteinExistence type="predicted"/>
<dbReference type="PROSITE" id="PS50177">
    <property type="entry name" value="NTF2_DOMAIN"/>
    <property type="match status" value="1"/>
</dbReference>
<evidence type="ECO:0000256" key="4">
    <source>
        <dbReference type="ARBA" id="ARBA00023194"/>
    </source>
</evidence>
<dbReference type="Gene3D" id="3.40.50.980">
    <property type="match status" value="14"/>
</dbReference>
<dbReference type="STRING" id="1120996.SAMN02746066_02240"/>
<evidence type="ECO:0000259" key="6">
    <source>
        <dbReference type="PROSITE" id="PS50177"/>
    </source>
</evidence>
<dbReference type="InterPro" id="IPR020845">
    <property type="entry name" value="AMP-binding_CS"/>
</dbReference>
<dbReference type="GO" id="GO:0017000">
    <property type="term" value="P:antibiotic biosynthetic process"/>
    <property type="evidence" value="ECO:0007669"/>
    <property type="project" value="UniProtKB-KW"/>
</dbReference>
<evidence type="ECO:0000313" key="8">
    <source>
        <dbReference type="Proteomes" id="UP000184038"/>
    </source>
</evidence>
<dbReference type="CDD" id="cd05930">
    <property type="entry name" value="A_NRPS"/>
    <property type="match status" value="3"/>
</dbReference>
<evidence type="ECO:0000256" key="1">
    <source>
        <dbReference type="ARBA" id="ARBA00001957"/>
    </source>
</evidence>
<feature type="domain" description="Carrier" evidence="5">
    <location>
        <begin position="975"/>
        <end position="1050"/>
    </location>
</feature>
<dbReference type="InterPro" id="IPR010071">
    <property type="entry name" value="AA_adenyl_dom"/>
</dbReference>
<evidence type="ECO:0000256" key="3">
    <source>
        <dbReference type="ARBA" id="ARBA00022553"/>
    </source>
</evidence>
<dbReference type="GO" id="GO:0008610">
    <property type="term" value="P:lipid biosynthetic process"/>
    <property type="evidence" value="ECO:0007669"/>
    <property type="project" value="UniProtKB-ARBA"/>
</dbReference>
<dbReference type="RefSeq" id="WP_073287652.1">
    <property type="nucleotide sequence ID" value="NZ_FRCP01000011.1"/>
</dbReference>
<dbReference type="PANTHER" id="PTHR45527:SF1">
    <property type="entry name" value="FATTY ACID SYNTHASE"/>
    <property type="match status" value="1"/>
</dbReference>
<dbReference type="Pfam" id="PF13193">
    <property type="entry name" value="AMP-binding_C"/>
    <property type="match status" value="7"/>
</dbReference>
<dbReference type="InterPro" id="IPR045851">
    <property type="entry name" value="AMP-bd_C_sf"/>
</dbReference>
<feature type="domain" description="Carrier" evidence="5">
    <location>
        <begin position="3022"/>
        <end position="3097"/>
    </location>
</feature>
<dbReference type="Pfam" id="PF00550">
    <property type="entry name" value="PP-binding"/>
    <property type="match status" value="7"/>
</dbReference>
<name>A0A1M7JFA9_9FIRM</name>
<dbReference type="Gene3D" id="3.30.559.10">
    <property type="entry name" value="Chloramphenicol acetyltransferase-like domain"/>
    <property type="match status" value="7"/>
</dbReference>
<keyword evidence="3" id="KW-0597">Phosphoprotein</keyword>
<dbReference type="SUPFAM" id="SSF47336">
    <property type="entry name" value="ACP-like"/>
    <property type="match status" value="7"/>
</dbReference>
<dbReference type="InterPro" id="IPR036736">
    <property type="entry name" value="ACP-like_sf"/>
</dbReference>
<dbReference type="Gene3D" id="3.30.300.30">
    <property type="match status" value="7"/>
</dbReference>
<dbReference type="EMBL" id="FRCP01000011">
    <property type="protein sequence ID" value="SHM51712.1"/>
    <property type="molecule type" value="Genomic_DNA"/>
</dbReference>
<dbReference type="InterPro" id="IPR001242">
    <property type="entry name" value="Condensation_dom"/>
</dbReference>
<dbReference type="Gene3D" id="1.10.1200.10">
    <property type="entry name" value="ACP-like"/>
    <property type="match status" value="6"/>
</dbReference>
<feature type="domain" description="Carrier" evidence="5">
    <location>
        <begin position="5074"/>
        <end position="5149"/>
    </location>
</feature>
<dbReference type="GO" id="GO:0005829">
    <property type="term" value="C:cytosol"/>
    <property type="evidence" value="ECO:0007669"/>
    <property type="project" value="TreeGrafter"/>
</dbReference>
<dbReference type="Pfam" id="PF00501">
    <property type="entry name" value="AMP-binding"/>
    <property type="match status" value="7"/>
</dbReference>
<accession>A0A1M7JFA9</accession>
<protein>
    <submittedName>
        <fullName evidence="7">Amino acid adenylation domain-containing protein</fullName>
    </submittedName>
</protein>
<keyword evidence="2" id="KW-0596">Phosphopantetheine</keyword>
<dbReference type="GO" id="GO:0031177">
    <property type="term" value="F:phosphopantetheine binding"/>
    <property type="evidence" value="ECO:0007669"/>
    <property type="project" value="InterPro"/>
</dbReference>
<dbReference type="SUPFAM" id="SSF56801">
    <property type="entry name" value="Acetyl-CoA synthetase-like"/>
    <property type="match status" value="7"/>
</dbReference>
<dbReference type="Gene3D" id="2.30.38.10">
    <property type="entry name" value="Luciferase, Domain 3"/>
    <property type="match status" value="7"/>
</dbReference>
<dbReference type="InterPro" id="IPR023213">
    <property type="entry name" value="CAT-like_dom_sf"/>
</dbReference>
<dbReference type="InterPro" id="IPR000873">
    <property type="entry name" value="AMP-dep_synth/lig_dom"/>
</dbReference>
<dbReference type="Gene3D" id="3.40.50.1820">
    <property type="entry name" value="alpha/beta hydrolase"/>
    <property type="match status" value="1"/>
</dbReference>
<dbReference type="PROSITE" id="PS00455">
    <property type="entry name" value="AMP_BINDING"/>
    <property type="match status" value="7"/>
</dbReference>
<dbReference type="InterPro" id="IPR025110">
    <property type="entry name" value="AMP-bd_C"/>
</dbReference>
<organism evidence="7 8">
    <name type="scientific">Anaerosporobacter mobilis DSM 15930</name>
    <dbReference type="NCBI Taxonomy" id="1120996"/>
    <lineage>
        <taxon>Bacteria</taxon>
        <taxon>Bacillati</taxon>
        <taxon>Bacillota</taxon>
        <taxon>Clostridia</taxon>
        <taxon>Lachnospirales</taxon>
        <taxon>Lachnospiraceae</taxon>
        <taxon>Anaerosporobacter</taxon>
    </lineage>
</organism>
<evidence type="ECO:0000259" key="5">
    <source>
        <dbReference type="PROSITE" id="PS50075"/>
    </source>
</evidence>
<reference evidence="7 8" key="1">
    <citation type="submission" date="2016-11" db="EMBL/GenBank/DDBJ databases">
        <authorList>
            <person name="Jaros S."/>
            <person name="Januszkiewicz K."/>
            <person name="Wedrychowicz H."/>
        </authorList>
    </citation>
    <scope>NUCLEOTIDE SEQUENCE [LARGE SCALE GENOMIC DNA]</scope>
    <source>
        <strain evidence="7 8">DSM 15930</strain>
    </source>
</reference>
<dbReference type="PROSITE" id="PS50075">
    <property type="entry name" value="CARRIER"/>
    <property type="match status" value="7"/>
</dbReference>
<dbReference type="FunFam" id="1.10.1200.10:FF:000005">
    <property type="entry name" value="Nonribosomal peptide synthetase 1"/>
    <property type="match status" value="4"/>
</dbReference>
<dbReference type="OrthoDB" id="9778383at2"/>
<dbReference type="FunFam" id="3.40.50.980:FF:000001">
    <property type="entry name" value="Non-ribosomal peptide synthetase"/>
    <property type="match status" value="7"/>
</dbReference>
<dbReference type="SMART" id="SM00823">
    <property type="entry name" value="PKS_PP"/>
    <property type="match status" value="6"/>
</dbReference>
<dbReference type="GO" id="GO:0044550">
    <property type="term" value="P:secondary metabolite biosynthetic process"/>
    <property type="evidence" value="ECO:0007669"/>
    <property type="project" value="TreeGrafter"/>
</dbReference>
<dbReference type="Proteomes" id="UP000184038">
    <property type="component" value="Unassembled WGS sequence"/>
</dbReference>
<dbReference type="CDD" id="cd19531">
    <property type="entry name" value="LCL_NRPS-like"/>
    <property type="match status" value="6"/>
</dbReference>
<comment type="cofactor">
    <cofactor evidence="1">
        <name>pantetheine 4'-phosphate</name>
        <dbReference type="ChEBI" id="CHEBI:47942"/>
    </cofactor>
</comment>
<dbReference type="GO" id="GO:0043041">
    <property type="term" value="P:amino acid activation for nonribosomal peptide biosynthetic process"/>
    <property type="evidence" value="ECO:0007669"/>
    <property type="project" value="TreeGrafter"/>
</dbReference>
<dbReference type="Pfam" id="PF00668">
    <property type="entry name" value="Condensation"/>
    <property type="match status" value="7"/>
</dbReference>
<dbReference type="InterPro" id="IPR018222">
    <property type="entry name" value="Nuclear_transport_factor_2_euk"/>
</dbReference>
<dbReference type="InterPro" id="IPR029058">
    <property type="entry name" value="AB_hydrolase_fold"/>
</dbReference>
<gene>
    <name evidence="7" type="ORF">SAMN02746066_02240</name>
</gene>
<dbReference type="InterPro" id="IPR009081">
    <property type="entry name" value="PP-bd_ACP"/>
</dbReference>
<dbReference type="PROSITE" id="PS00012">
    <property type="entry name" value="PHOSPHOPANTETHEINE"/>
    <property type="match status" value="5"/>
</dbReference>
<dbReference type="PANTHER" id="PTHR45527">
    <property type="entry name" value="NONRIBOSOMAL PEPTIDE SYNTHETASE"/>
    <property type="match status" value="1"/>
</dbReference>
<dbReference type="NCBIfam" id="NF003417">
    <property type="entry name" value="PRK04813.1"/>
    <property type="match status" value="7"/>
</dbReference>
<dbReference type="SUPFAM" id="SSF52777">
    <property type="entry name" value="CoA-dependent acyltransferases"/>
    <property type="match status" value="14"/>
</dbReference>
<dbReference type="CDD" id="cd12117">
    <property type="entry name" value="A_NRPS_Srf_like"/>
    <property type="match status" value="3"/>
</dbReference>
<keyword evidence="4" id="KW-0045">Antibiotic biosynthesis</keyword>
<keyword evidence="8" id="KW-1185">Reference proteome</keyword>
<dbReference type="InterPro" id="IPR020806">
    <property type="entry name" value="PKS_PP-bd"/>
</dbReference>